<keyword evidence="5" id="KW-1185">Reference proteome</keyword>
<evidence type="ECO:0000256" key="2">
    <source>
        <dbReference type="SAM" id="SignalP"/>
    </source>
</evidence>
<evidence type="ECO:0000256" key="1">
    <source>
        <dbReference type="SAM" id="MobiDB-lite"/>
    </source>
</evidence>
<feature type="region of interest" description="Disordered" evidence="1">
    <location>
        <begin position="202"/>
        <end position="270"/>
    </location>
</feature>
<evidence type="ECO:0000313" key="4">
    <source>
        <dbReference type="EnsemblFungi" id="PTTG_25495-t43_1-p1"/>
    </source>
</evidence>
<dbReference type="AlphaFoldDB" id="A0A180H1V4"/>
<reference evidence="3" key="1">
    <citation type="submission" date="2009-11" db="EMBL/GenBank/DDBJ databases">
        <authorList>
            <consortium name="The Broad Institute Genome Sequencing Platform"/>
            <person name="Ward D."/>
            <person name="Feldgarden M."/>
            <person name="Earl A."/>
            <person name="Young S.K."/>
            <person name="Zeng Q."/>
            <person name="Koehrsen M."/>
            <person name="Alvarado L."/>
            <person name="Berlin A."/>
            <person name="Bochicchio J."/>
            <person name="Borenstein D."/>
            <person name="Chapman S.B."/>
            <person name="Chen Z."/>
            <person name="Engels R."/>
            <person name="Freedman E."/>
            <person name="Gellesch M."/>
            <person name="Goldberg J."/>
            <person name="Griggs A."/>
            <person name="Gujja S."/>
            <person name="Heilman E."/>
            <person name="Heiman D."/>
            <person name="Hepburn T."/>
            <person name="Howarth C."/>
            <person name="Jen D."/>
            <person name="Larson L."/>
            <person name="Lewis B."/>
            <person name="Mehta T."/>
            <person name="Park D."/>
            <person name="Pearson M."/>
            <person name="Roberts A."/>
            <person name="Saif S."/>
            <person name="Shea T."/>
            <person name="Shenoy N."/>
            <person name="Sisk P."/>
            <person name="Stolte C."/>
            <person name="Sykes S."/>
            <person name="Thomson T."/>
            <person name="Walk T."/>
            <person name="White J."/>
            <person name="Yandava C."/>
            <person name="Izard J."/>
            <person name="Baranova O.V."/>
            <person name="Blanton J.M."/>
            <person name="Tanner A.C."/>
            <person name="Dewhirst F.E."/>
            <person name="Haas B."/>
            <person name="Nusbaum C."/>
            <person name="Birren B."/>
        </authorList>
    </citation>
    <scope>NUCLEOTIDE SEQUENCE [LARGE SCALE GENOMIC DNA]</scope>
    <source>
        <strain evidence="3">1-1 BBBD Race 1</strain>
    </source>
</reference>
<dbReference type="OrthoDB" id="2497314at2759"/>
<reference evidence="3" key="2">
    <citation type="submission" date="2016-05" db="EMBL/GenBank/DDBJ databases">
        <title>Comparative analysis highlights variable genome content of wheat rusts and divergence of the mating loci.</title>
        <authorList>
            <person name="Cuomo C.A."/>
            <person name="Bakkeren G."/>
            <person name="Szabo L."/>
            <person name="Khalil H."/>
            <person name="Joly D."/>
            <person name="Goldberg J."/>
            <person name="Young S."/>
            <person name="Zeng Q."/>
            <person name="Fellers J."/>
        </authorList>
    </citation>
    <scope>NUCLEOTIDE SEQUENCE [LARGE SCALE GENOMIC DNA]</scope>
    <source>
        <strain evidence="3">1-1 BBBD Race 1</strain>
    </source>
</reference>
<protein>
    <submittedName>
        <fullName evidence="3 4">Uncharacterized protein</fullName>
    </submittedName>
</protein>
<dbReference type="EnsemblFungi" id="PTTG_25495-t43_1">
    <property type="protein sequence ID" value="PTTG_25495-t43_1-p1"/>
    <property type="gene ID" value="PTTG_25495"/>
</dbReference>
<gene>
    <name evidence="3" type="ORF">PTTG_25495</name>
</gene>
<feature type="compositionally biased region" description="Basic and acidic residues" evidence="1">
    <location>
        <begin position="202"/>
        <end position="232"/>
    </location>
</feature>
<name>A0A180H1V4_PUCT1</name>
<feature type="signal peptide" evidence="2">
    <location>
        <begin position="1"/>
        <end position="17"/>
    </location>
</feature>
<evidence type="ECO:0000313" key="3">
    <source>
        <dbReference type="EMBL" id="OAV98761.1"/>
    </source>
</evidence>
<feature type="compositionally biased region" description="Polar residues" evidence="1">
    <location>
        <begin position="233"/>
        <end position="247"/>
    </location>
</feature>
<keyword evidence="2" id="KW-0732">Signal</keyword>
<feature type="compositionally biased region" description="Basic and acidic residues" evidence="1">
    <location>
        <begin position="248"/>
        <end position="261"/>
    </location>
</feature>
<feature type="chain" id="PRO_5008110571" evidence="2">
    <location>
        <begin position="18"/>
        <end position="817"/>
    </location>
</feature>
<proteinExistence type="predicted"/>
<organism evidence="3">
    <name type="scientific">Puccinia triticina (isolate 1-1 / race 1 (BBBD))</name>
    <name type="common">Brown leaf rust fungus</name>
    <dbReference type="NCBI Taxonomy" id="630390"/>
    <lineage>
        <taxon>Eukaryota</taxon>
        <taxon>Fungi</taxon>
        <taxon>Dikarya</taxon>
        <taxon>Basidiomycota</taxon>
        <taxon>Pucciniomycotina</taxon>
        <taxon>Pucciniomycetes</taxon>
        <taxon>Pucciniales</taxon>
        <taxon>Pucciniaceae</taxon>
        <taxon>Puccinia</taxon>
    </lineage>
</organism>
<feature type="compositionally biased region" description="Basic and acidic residues" evidence="1">
    <location>
        <begin position="283"/>
        <end position="300"/>
    </location>
</feature>
<dbReference type="VEuPathDB" id="FungiDB:PTTG_25495"/>
<dbReference type="Proteomes" id="UP000005240">
    <property type="component" value="Unassembled WGS sequence"/>
</dbReference>
<feature type="region of interest" description="Disordered" evidence="1">
    <location>
        <begin position="283"/>
        <end position="349"/>
    </location>
</feature>
<accession>A0A180H1V4</accession>
<reference evidence="4" key="4">
    <citation type="submission" date="2025-05" db="UniProtKB">
        <authorList>
            <consortium name="EnsemblFungi"/>
        </authorList>
    </citation>
    <scope>IDENTIFICATION</scope>
    <source>
        <strain evidence="4">isolate 1-1 / race 1 (BBBD)</strain>
    </source>
</reference>
<sequence>MKLRHCALLLLSVWAFAQVPCNDHSVIQPLIDRSDSSFDFVPLSGPESHEREHFSIAEPLSLFPLSAGGAKDYRNRDESHVPTSPGPLITLGGHRADEYRQDISASNVVQQSNHEELLSLFPLAPGGARAYHERDWNTIAEQGHVPNSPGPITLGEHHADEYLQDHSAHKDQQSAFEEPLRVAINAPEEGKNSRKRVRKILFEEDHVPNRPRISEPHDDGHHQDLSAEDREQPATSVKSSIFTSLTNRVDKARPNLPKPEESSPVSQNDLRTAAPMNAIAEKHLSDSEKTMPEPHSHSRGEEEEVRSSSPQGLAEGGHVPNRPGPINTGTQDEAQPVGSVAAGGRTDNRKRVRELVSQEDDLLNGRAPVVQRSEWLYPQHFLDNKRQDVPPYTNRRFPSSITRFDGARLHLPNPEEPGAVYRIIKQTAAPYMDFTAGKSLLHAETTTSNPQSGSPSMIKTKRELKEFWDELSKQTREWTPPPISEKARLAAYFMAIHFQRALSNISGEASLQHLNRSNRILIPFAYRLLMKPLNTENWARILLVWRNLWHEEKPETEFRRRSDGEVLKKFLWISNFICESTLPELYGHMTTSTSIRLRFTRPESRTINILSDGRKELVAVLGVARQADMEHLRKILIQECYEGDQNSAQAASWESDPSVWMPILADLNRQAVPITPEPTEIDELLEKGNPKTYLFGRDTWNRRYRLPYGPVPAQPCHFLHNFPGGLKTEIRNLFERTGYDSTVDLQVQAYPIPAKNWEELIRRLEVHLDYQNKAPSTSTHGSFLPNRLHQWLDEKIKIMRIKEAEKMKKPSRWSKFT</sequence>
<reference evidence="4 5" key="3">
    <citation type="journal article" date="2017" name="G3 (Bethesda)">
        <title>Comparative analysis highlights variable genome content of wheat rusts and divergence of the mating loci.</title>
        <authorList>
            <person name="Cuomo C.A."/>
            <person name="Bakkeren G."/>
            <person name="Khalil H.B."/>
            <person name="Panwar V."/>
            <person name="Joly D."/>
            <person name="Linning R."/>
            <person name="Sakthikumar S."/>
            <person name="Song X."/>
            <person name="Adiconis X."/>
            <person name="Fan L."/>
            <person name="Goldberg J.M."/>
            <person name="Levin J.Z."/>
            <person name="Young S."/>
            <person name="Zeng Q."/>
            <person name="Anikster Y."/>
            <person name="Bruce M."/>
            <person name="Wang M."/>
            <person name="Yin C."/>
            <person name="McCallum B."/>
            <person name="Szabo L.J."/>
            <person name="Hulbert S."/>
            <person name="Chen X."/>
            <person name="Fellers J.P."/>
        </authorList>
    </citation>
    <scope>NUCLEOTIDE SEQUENCE</scope>
    <source>
        <strain evidence="4">isolate 1-1 / race 1 (BBBD)</strain>
        <strain evidence="5">Isolate 1-1 / race 1 (BBBD)</strain>
    </source>
</reference>
<evidence type="ECO:0000313" key="5">
    <source>
        <dbReference type="Proteomes" id="UP000005240"/>
    </source>
</evidence>
<dbReference type="EMBL" id="ADAS02000005">
    <property type="protein sequence ID" value="OAV98761.1"/>
    <property type="molecule type" value="Genomic_DNA"/>
</dbReference>